<dbReference type="CDD" id="cd19095">
    <property type="entry name" value="AKR_PA4992-like"/>
    <property type="match status" value="1"/>
</dbReference>
<dbReference type="Gene3D" id="3.20.20.100">
    <property type="entry name" value="NADP-dependent oxidoreductase domain"/>
    <property type="match status" value="1"/>
</dbReference>
<evidence type="ECO:0000259" key="1">
    <source>
        <dbReference type="Pfam" id="PF00248"/>
    </source>
</evidence>
<feature type="domain" description="NADP-dependent oxidoreductase" evidence="1">
    <location>
        <begin position="17"/>
        <end position="298"/>
    </location>
</feature>
<evidence type="ECO:0000313" key="2">
    <source>
        <dbReference type="EMBL" id="SEU45455.1"/>
    </source>
</evidence>
<dbReference type="PANTHER" id="PTHR43312">
    <property type="entry name" value="D-THREO-ALDOSE 1-DEHYDROGENASE"/>
    <property type="match status" value="1"/>
</dbReference>
<protein>
    <submittedName>
        <fullName evidence="2">Predicted oxidoreductase</fullName>
    </submittedName>
</protein>
<organism evidence="2 3">
    <name type="scientific">Nonomuraea wenchangensis</name>
    <dbReference type="NCBI Taxonomy" id="568860"/>
    <lineage>
        <taxon>Bacteria</taxon>
        <taxon>Bacillati</taxon>
        <taxon>Actinomycetota</taxon>
        <taxon>Actinomycetes</taxon>
        <taxon>Streptosporangiales</taxon>
        <taxon>Streptosporangiaceae</taxon>
        <taxon>Nonomuraea</taxon>
    </lineage>
</organism>
<dbReference type="Proteomes" id="UP000199361">
    <property type="component" value="Unassembled WGS sequence"/>
</dbReference>
<dbReference type="STRING" id="568860.SAMN05421811_1252"/>
<proteinExistence type="predicted"/>
<dbReference type="OrthoDB" id="9768851at2"/>
<dbReference type="EMBL" id="FOHX01000025">
    <property type="protein sequence ID" value="SEU45455.1"/>
    <property type="molecule type" value="Genomic_DNA"/>
</dbReference>
<sequence length="312" mass="33101">MTLPTTGLGRTGLQVSRLGYGAMELRGPRAWGPPVTDDQAGTLLNTVLDSGMNLIDTSPDYGDAEEHIGRSISHRRAEFVLSSKCGCPRSAGGDPRAQPPHDYTRANIRAGVEQSLRRMRTDHLDILMVHMSPSVAVLRSEDTMAEMLALQAEGKIRFTGMSGELPHLPDHIALGVFDVYLVPYSPTALTHGDLITAASATGAGTIARGAIARPLTPLPGALPEPIRRPLAALHERLAAARLDDLADGASPMELLLRFLLGHPALDAVLVGSTQVAHIAANVAAAGKGPLPPDVYDELRLRLTGPSTVPENR</sequence>
<accession>A0A1I0LS45</accession>
<evidence type="ECO:0000313" key="3">
    <source>
        <dbReference type="Proteomes" id="UP000199361"/>
    </source>
</evidence>
<dbReference type="SUPFAM" id="SSF51430">
    <property type="entry name" value="NAD(P)-linked oxidoreductase"/>
    <property type="match status" value="1"/>
</dbReference>
<dbReference type="InterPro" id="IPR023210">
    <property type="entry name" value="NADP_OxRdtase_dom"/>
</dbReference>
<dbReference type="RefSeq" id="WP_091093609.1">
    <property type="nucleotide sequence ID" value="NZ_FOHX01000025.1"/>
</dbReference>
<dbReference type="Pfam" id="PF00248">
    <property type="entry name" value="Aldo_ket_red"/>
    <property type="match status" value="1"/>
</dbReference>
<dbReference type="InterPro" id="IPR036812">
    <property type="entry name" value="NAD(P)_OxRdtase_dom_sf"/>
</dbReference>
<name>A0A1I0LS45_9ACTN</name>
<keyword evidence="3" id="KW-1185">Reference proteome</keyword>
<gene>
    <name evidence="2" type="ORF">SAMN05421811_1252</name>
</gene>
<dbReference type="AlphaFoldDB" id="A0A1I0LS45"/>
<dbReference type="PANTHER" id="PTHR43312:SF1">
    <property type="entry name" value="NADP-DEPENDENT OXIDOREDUCTASE DOMAIN-CONTAINING PROTEIN"/>
    <property type="match status" value="1"/>
</dbReference>
<reference evidence="2 3" key="1">
    <citation type="submission" date="2016-10" db="EMBL/GenBank/DDBJ databases">
        <authorList>
            <person name="de Groot N.N."/>
        </authorList>
    </citation>
    <scope>NUCLEOTIDE SEQUENCE [LARGE SCALE GENOMIC DNA]</scope>
    <source>
        <strain evidence="2 3">CGMCC 4.5598</strain>
    </source>
</reference>
<dbReference type="InterPro" id="IPR053135">
    <property type="entry name" value="AKR2_Oxidoreductase"/>
</dbReference>